<dbReference type="CDD" id="cd00038">
    <property type="entry name" value="CAP_ED"/>
    <property type="match status" value="1"/>
</dbReference>
<dbReference type="InterPro" id="IPR000595">
    <property type="entry name" value="cNMP-bd_dom"/>
</dbReference>
<keyword evidence="1" id="KW-0805">Transcription regulation</keyword>
<dbReference type="InterPro" id="IPR036388">
    <property type="entry name" value="WH-like_DNA-bd_sf"/>
</dbReference>
<dbReference type="Proteomes" id="UP000244915">
    <property type="component" value="Plasmid unnamed4"/>
</dbReference>
<evidence type="ECO:0000256" key="4">
    <source>
        <dbReference type="SAM" id="MobiDB-lite"/>
    </source>
</evidence>
<evidence type="ECO:0000313" key="7">
    <source>
        <dbReference type="EMBL" id="AWI86715.1"/>
    </source>
</evidence>
<feature type="domain" description="Cyclic nucleotide-binding" evidence="5">
    <location>
        <begin position="197"/>
        <end position="281"/>
    </location>
</feature>
<dbReference type="SMART" id="SM00419">
    <property type="entry name" value="HTH_CRP"/>
    <property type="match status" value="1"/>
</dbReference>
<evidence type="ECO:0000256" key="1">
    <source>
        <dbReference type="ARBA" id="ARBA00023015"/>
    </source>
</evidence>
<geneLocation type="plasmid" evidence="7 8">
    <name>unnamed4</name>
</geneLocation>
<evidence type="ECO:0000259" key="5">
    <source>
        <dbReference type="PROSITE" id="PS50042"/>
    </source>
</evidence>
<keyword evidence="3" id="KW-0804">Transcription</keyword>
<dbReference type="InterPro" id="IPR036390">
    <property type="entry name" value="WH_DNA-bd_sf"/>
</dbReference>
<reference evidence="7 8" key="1">
    <citation type="submission" date="2017-06" db="EMBL/GenBank/DDBJ databases">
        <title>Yangia sp. YSBP01 complete genome sequence.</title>
        <authorList>
            <person name="Woo J.-H."/>
            <person name="Kim H.-S."/>
        </authorList>
    </citation>
    <scope>NUCLEOTIDE SEQUENCE [LARGE SCALE GENOMIC DNA]</scope>
    <source>
        <strain evidence="7 8">YSBP01</strain>
        <plasmid evidence="7 8">unnamed4</plasmid>
    </source>
</reference>
<keyword evidence="7" id="KW-0614">Plasmid</keyword>
<dbReference type="SUPFAM" id="SSF51206">
    <property type="entry name" value="cAMP-binding domain-like"/>
    <property type="match status" value="1"/>
</dbReference>
<dbReference type="KEGG" id="ypac:CEW88_23405"/>
<dbReference type="OrthoDB" id="7772718at2"/>
<evidence type="ECO:0000259" key="6">
    <source>
        <dbReference type="PROSITE" id="PS51063"/>
    </source>
</evidence>
<dbReference type="Pfam" id="PF13545">
    <property type="entry name" value="HTH_Crp_2"/>
    <property type="match status" value="1"/>
</dbReference>
<dbReference type="SUPFAM" id="SSF46785">
    <property type="entry name" value="Winged helix' DNA-binding domain"/>
    <property type="match status" value="1"/>
</dbReference>
<dbReference type="AlphaFoldDB" id="A0A2U8HPJ1"/>
<evidence type="ECO:0000313" key="8">
    <source>
        <dbReference type="Proteomes" id="UP000244915"/>
    </source>
</evidence>
<dbReference type="InterPro" id="IPR012318">
    <property type="entry name" value="HTH_CRP"/>
</dbReference>
<feature type="region of interest" description="Disordered" evidence="4">
    <location>
        <begin position="35"/>
        <end position="89"/>
    </location>
</feature>
<feature type="compositionally biased region" description="Acidic residues" evidence="4">
    <location>
        <begin position="75"/>
        <end position="89"/>
    </location>
</feature>
<dbReference type="GO" id="GO:0003677">
    <property type="term" value="F:DNA binding"/>
    <property type="evidence" value="ECO:0007669"/>
    <property type="project" value="UniProtKB-KW"/>
</dbReference>
<evidence type="ECO:0000256" key="3">
    <source>
        <dbReference type="ARBA" id="ARBA00023163"/>
    </source>
</evidence>
<dbReference type="Gene3D" id="1.10.10.10">
    <property type="entry name" value="Winged helix-like DNA-binding domain superfamily/Winged helix DNA-binding domain"/>
    <property type="match status" value="1"/>
</dbReference>
<dbReference type="EMBL" id="CP022194">
    <property type="protein sequence ID" value="AWI86715.1"/>
    <property type="molecule type" value="Genomic_DNA"/>
</dbReference>
<dbReference type="InterPro" id="IPR018490">
    <property type="entry name" value="cNMP-bd_dom_sf"/>
</dbReference>
<keyword evidence="2" id="KW-0238">DNA-binding</keyword>
<evidence type="ECO:0000256" key="2">
    <source>
        <dbReference type="ARBA" id="ARBA00023125"/>
    </source>
</evidence>
<dbReference type="RefSeq" id="WP_108970811.1">
    <property type="nucleotide sequence ID" value="NZ_CP022194.1"/>
</dbReference>
<dbReference type="PROSITE" id="PS51063">
    <property type="entry name" value="HTH_CRP_2"/>
    <property type="match status" value="1"/>
</dbReference>
<name>A0A2U8HPJ1_9RHOB</name>
<protein>
    <recommendedName>
        <fullName evidence="9">HTH crp-type domain-containing protein</fullName>
    </recommendedName>
</protein>
<dbReference type="GO" id="GO:0006355">
    <property type="term" value="P:regulation of DNA-templated transcription"/>
    <property type="evidence" value="ECO:0007669"/>
    <property type="project" value="InterPro"/>
</dbReference>
<dbReference type="Pfam" id="PF00027">
    <property type="entry name" value="cNMP_binding"/>
    <property type="match status" value="1"/>
</dbReference>
<proteinExistence type="predicted"/>
<gene>
    <name evidence="7" type="ORF">CEW88_23405</name>
</gene>
<dbReference type="PROSITE" id="PS50042">
    <property type="entry name" value="CNMP_BINDING_3"/>
    <property type="match status" value="1"/>
</dbReference>
<accession>A0A2U8HPJ1</accession>
<dbReference type="InterPro" id="IPR014710">
    <property type="entry name" value="RmlC-like_jellyroll"/>
</dbReference>
<feature type="domain" description="HTH crp-type" evidence="6">
    <location>
        <begin position="312"/>
        <end position="383"/>
    </location>
</feature>
<sequence>MAHKELDLRERRRIKIAKWREAKMSIPEIADRLSRFASATHQPARSHLPAQAPDTPSSQPALRHEDRDQRRSDGDENQAPDREDDQDDGPEVFCFSFQILHQDSPKLFNDTGPGGANGAWTARLMPCCRQQTSLRVGLHIAFPRGNCSKSNIWGSRLGDFMLGDTLEDKTWIIATLGWLGERSDAFRAAVRARARLRHYTPGDYPHHGGDDTGGIYGVVAGSFGTYAMSESAGIVLGHIFREGAWFGQGPIVSGRPRYLSFKAMEPSTVLSLPASALNQIVQSVAGAERELMSLSEYNQVIMARVVSDLLIRKTDARVAAVLLRLFEVGPGDARVGASCRVTQAELSEMTNTSRHTANSVLRNFEAHGWIETSYGSITLRNPGALRNHAWA</sequence>
<evidence type="ECO:0008006" key="9">
    <source>
        <dbReference type="Google" id="ProtNLM"/>
    </source>
</evidence>
<feature type="compositionally biased region" description="Basic and acidic residues" evidence="4">
    <location>
        <begin position="62"/>
        <end position="74"/>
    </location>
</feature>
<organism evidence="7 8">
    <name type="scientific">Alloyangia pacifica</name>
    <dbReference type="NCBI Taxonomy" id="311180"/>
    <lineage>
        <taxon>Bacteria</taxon>
        <taxon>Pseudomonadati</taxon>
        <taxon>Pseudomonadota</taxon>
        <taxon>Alphaproteobacteria</taxon>
        <taxon>Rhodobacterales</taxon>
        <taxon>Roseobacteraceae</taxon>
        <taxon>Alloyangia</taxon>
    </lineage>
</organism>
<dbReference type="Gene3D" id="2.60.120.10">
    <property type="entry name" value="Jelly Rolls"/>
    <property type="match status" value="1"/>
</dbReference>